<feature type="compositionally biased region" description="Polar residues" evidence="1">
    <location>
        <begin position="167"/>
        <end position="190"/>
    </location>
</feature>
<reference evidence="2" key="1">
    <citation type="submission" date="2021-03" db="EMBL/GenBank/DDBJ databases">
        <title>Draft genome sequence of rust myrtle Austropuccinia psidii MF-1, a brazilian biotype.</title>
        <authorList>
            <person name="Quecine M.C."/>
            <person name="Pachon D.M.R."/>
            <person name="Bonatelli M.L."/>
            <person name="Correr F.H."/>
            <person name="Franceschini L.M."/>
            <person name="Leite T.F."/>
            <person name="Margarido G.R.A."/>
            <person name="Almeida C.A."/>
            <person name="Ferrarezi J.A."/>
            <person name="Labate C.A."/>
        </authorList>
    </citation>
    <scope>NUCLEOTIDE SEQUENCE</scope>
    <source>
        <strain evidence="2">MF-1</strain>
    </source>
</reference>
<evidence type="ECO:0000256" key="1">
    <source>
        <dbReference type="SAM" id="MobiDB-lite"/>
    </source>
</evidence>
<keyword evidence="3" id="KW-1185">Reference proteome</keyword>
<feature type="compositionally biased region" description="Polar residues" evidence="1">
    <location>
        <begin position="54"/>
        <end position="77"/>
    </location>
</feature>
<feature type="region of interest" description="Disordered" evidence="1">
    <location>
        <begin position="120"/>
        <end position="211"/>
    </location>
</feature>
<feature type="compositionally biased region" description="Basic and acidic residues" evidence="1">
    <location>
        <begin position="124"/>
        <end position="141"/>
    </location>
</feature>
<comment type="caution">
    <text evidence="2">The sequence shown here is derived from an EMBL/GenBank/DDBJ whole genome shotgun (WGS) entry which is preliminary data.</text>
</comment>
<dbReference type="EMBL" id="AVOT02022182">
    <property type="protein sequence ID" value="MBW0511431.1"/>
    <property type="molecule type" value="Genomic_DNA"/>
</dbReference>
<proteinExistence type="predicted"/>
<feature type="compositionally biased region" description="Polar residues" evidence="1">
    <location>
        <begin position="25"/>
        <end position="43"/>
    </location>
</feature>
<feature type="region of interest" description="Disordered" evidence="1">
    <location>
        <begin position="1"/>
        <end position="81"/>
    </location>
</feature>
<dbReference type="Proteomes" id="UP000765509">
    <property type="component" value="Unassembled WGS sequence"/>
</dbReference>
<sequence>MPSTRSGANYSPSRSSQKGYRHNFGRQQSVVEGQGSVNQSQTDKLCHSKADNTVLPSNRSDTTTRSLCGHIQSQPESPHQCIAAQRVPDPCRSVEKFYEFLPDCEKIPGPSQHFQVTQWMASIDGKEKNDSFNSRMEEKKPSITQASTKNSHSSQQKQFKHEKASTIPEQGQRQSTSYKTLQLGIQNPKNSAGCHGKCISDAQNNDEIEEK</sequence>
<evidence type="ECO:0000313" key="2">
    <source>
        <dbReference type="EMBL" id="MBW0511431.1"/>
    </source>
</evidence>
<accession>A0A9Q3E358</accession>
<feature type="compositionally biased region" description="Polar residues" evidence="1">
    <location>
        <begin position="1"/>
        <end position="18"/>
    </location>
</feature>
<evidence type="ECO:0000313" key="3">
    <source>
        <dbReference type="Proteomes" id="UP000765509"/>
    </source>
</evidence>
<gene>
    <name evidence="2" type="ORF">O181_051146</name>
</gene>
<name>A0A9Q3E358_9BASI</name>
<feature type="compositionally biased region" description="Polar residues" evidence="1">
    <location>
        <begin position="142"/>
        <end position="157"/>
    </location>
</feature>
<dbReference type="AlphaFoldDB" id="A0A9Q3E358"/>
<protein>
    <submittedName>
        <fullName evidence="2">Uncharacterized protein</fullName>
    </submittedName>
</protein>
<organism evidence="2 3">
    <name type="scientific">Austropuccinia psidii MF-1</name>
    <dbReference type="NCBI Taxonomy" id="1389203"/>
    <lineage>
        <taxon>Eukaryota</taxon>
        <taxon>Fungi</taxon>
        <taxon>Dikarya</taxon>
        <taxon>Basidiomycota</taxon>
        <taxon>Pucciniomycotina</taxon>
        <taxon>Pucciniomycetes</taxon>
        <taxon>Pucciniales</taxon>
        <taxon>Sphaerophragmiaceae</taxon>
        <taxon>Austropuccinia</taxon>
    </lineage>
</organism>